<keyword evidence="2" id="KW-0732">Signal</keyword>
<dbReference type="InterPro" id="IPR021416">
    <property type="entry name" value="DUF3048_N"/>
</dbReference>
<reference evidence="4 5" key="1">
    <citation type="submission" date="2020-10" db="EMBL/GenBank/DDBJ databases">
        <title>Connecting structure to function with the recovery of over 1000 high-quality activated sludge metagenome-assembled genomes encoding full-length rRNA genes using long-read sequencing.</title>
        <authorList>
            <person name="Singleton C.M."/>
            <person name="Petriglieri F."/>
            <person name="Kristensen J.M."/>
            <person name="Kirkegaard R.H."/>
            <person name="Michaelsen T.Y."/>
            <person name="Andersen M.H."/>
            <person name="Karst S.M."/>
            <person name="Dueholm M.S."/>
            <person name="Nielsen P.H."/>
            <person name="Albertsen M."/>
        </authorList>
    </citation>
    <scope>NUCLEOTIDE SEQUENCE [LARGE SCALE GENOMIC DNA]</scope>
    <source>
        <strain evidence="4">Ega_18-Q3-R5-49_MAXAC.001</strain>
    </source>
</reference>
<accession>A0A935M2B9</accession>
<feature type="signal peptide" evidence="2">
    <location>
        <begin position="1"/>
        <end position="26"/>
    </location>
</feature>
<feature type="compositionally biased region" description="Basic and acidic residues" evidence="1">
    <location>
        <begin position="229"/>
        <end position="266"/>
    </location>
</feature>
<dbReference type="SUPFAM" id="SSF159774">
    <property type="entry name" value="YerB-like"/>
    <property type="match status" value="1"/>
</dbReference>
<organism evidence="4 5">
    <name type="scientific">Candidatus Phosphoribacter hodrii</name>
    <dbReference type="NCBI Taxonomy" id="2953743"/>
    <lineage>
        <taxon>Bacteria</taxon>
        <taxon>Bacillati</taxon>
        <taxon>Actinomycetota</taxon>
        <taxon>Actinomycetes</taxon>
        <taxon>Micrococcales</taxon>
        <taxon>Dermatophilaceae</taxon>
        <taxon>Candidatus Phosphoribacter</taxon>
    </lineage>
</organism>
<dbReference type="AlphaFoldDB" id="A0A935M2B9"/>
<comment type="caution">
    <text evidence="4">The sequence shown here is derived from an EMBL/GenBank/DDBJ whole genome shotgun (WGS) entry which is preliminary data.</text>
</comment>
<dbReference type="Gene3D" id="3.50.90.10">
    <property type="entry name" value="YerB-like"/>
    <property type="match status" value="1"/>
</dbReference>
<dbReference type="Proteomes" id="UP000726105">
    <property type="component" value="Unassembled WGS sequence"/>
</dbReference>
<evidence type="ECO:0000313" key="4">
    <source>
        <dbReference type="EMBL" id="MBK7271735.1"/>
    </source>
</evidence>
<feature type="region of interest" description="Disordered" evidence="1">
    <location>
        <begin position="154"/>
        <end position="287"/>
    </location>
</feature>
<evidence type="ECO:0000256" key="1">
    <source>
        <dbReference type="SAM" id="MobiDB-lite"/>
    </source>
</evidence>
<feature type="domain" description="DUF3048" evidence="3">
    <location>
        <begin position="66"/>
        <end position="153"/>
    </location>
</feature>
<protein>
    <submittedName>
        <fullName evidence="4">DUF3048 domain-containing protein</fullName>
    </submittedName>
</protein>
<evidence type="ECO:0000313" key="5">
    <source>
        <dbReference type="Proteomes" id="UP000726105"/>
    </source>
</evidence>
<dbReference type="Pfam" id="PF11258">
    <property type="entry name" value="DUF3048"/>
    <property type="match status" value="1"/>
</dbReference>
<feature type="compositionally biased region" description="Basic residues" evidence="1">
    <location>
        <begin position="194"/>
        <end position="210"/>
    </location>
</feature>
<name>A0A935M2B9_9MICO</name>
<sequence>MIRSAFAICLSAALLVACSSTPPAPAPSSPATTTAVPTTSAPITTSAAAPTSTLPAVPVSAPLLGPGPVLAVKIDNTSPARPRIGVDAADIVYVEPVEAGLTRLLAIYASTLPPEVGPVRSARESDAVLLGNYGRVAFAYSGASPITTSEIVKGRRSTSRWTPAGRLPAGWRPQGPLQRHRDTGCPRGPSRWQRPGRGHRLPNRAGRLRRPTGDESRNGIPTGAGGLHLGRDPRPLPGDHRRAARGDRGRHAGERCERPRADDPHPPLDQSGRQRRIHPGARTPREG</sequence>
<dbReference type="InterPro" id="IPR023158">
    <property type="entry name" value="YerB-like_sf"/>
</dbReference>
<dbReference type="PROSITE" id="PS51257">
    <property type="entry name" value="PROKAR_LIPOPROTEIN"/>
    <property type="match status" value="1"/>
</dbReference>
<gene>
    <name evidence="4" type="ORF">IPI13_00695</name>
</gene>
<evidence type="ECO:0000256" key="2">
    <source>
        <dbReference type="SAM" id="SignalP"/>
    </source>
</evidence>
<proteinExistence type="predicted"/>
<evidence type="ECO:0000259" key="3">
    <source>
        <dbReference type="Pfam" id="PF11258"/>
    </source>
</evidence>
<feature type="chain" id="PRO_5037481595" evidence="2">
    <location>
        <begin position="27"/>
        <end position="287"/>
    </location>
</feature>
<dbReference type="EMBL" id="JADJIB010000001">
    <property type="protein sequence ID" value="MBK7271735.1"/>
    <property type="molecule type" value="Genomic_DNA"/>
</dbReference>